<name>A0A7U0GBY4_9CAUD</name>
<sequence length="38" mass="4383">MAMGGGEDGYILIRRPSSLKVSFSKRPLFDKQTRERRV</sequence>
<dbReference type="Proteomes" id="UP000596381">
    <property type="component" value="Segment"/>
</dbReference>
<organism evidence="1 2">
    <name type="scientific">Klebsiella phage vB_KpM_FBKp24</name>
    <dbReference type="NCBI Taxonomy" id="2801834"/>
    <lineage>
        <taxon>Viruses</taxon>
        <taxon>Duplodnaviria</taxon>
        <taxon>Heunggongvirae</taxon>
        <taxon>Uroviricota</taxon>
        <taxon>Caudoviricetes</taxon>
        <taxon>Chimalliviridae</taxon>
        <taxon>Maaswegvirus</taxon>
        <taxon>Maaswegvirus Kp24</taxon>
    </lineage>
</organism>
<dbReference type="EMBL" id="MW394391">
    <property type="protein sequence ID" value="QQV92360.1"/>
    <property type="molecule type" value="Genomic_DNA"/>
</dbReference>
<proteinExistence type="predicted"/>
<evidence type="ECO:0000313" key="1">
    <source>
        <dbReference type="EMBL" id="QQV92360.1"/>
    </source>
</evidence>
<reference evidence="1 2" key="1">
    <citation type="submission" date="2020-12" db="EMBL/GenBank/DDBJ databases">
        <title>Genomic characterization of four novel bacteriophages infecting Klebsiella pneumoniae.</title>
        <authorList>
            <person name="Estrada Bonilla B."/>
            <person name="Costa A.R."/>
            <person name="van Rossum T."/>
            <person name="Hagedoorn S."/>
            <person name="Wallinga H."/>
            <person name="Xiao M."/>
            <person name="Song W."/>
            <person name="Haas P.-J."/>
            <person name="Nobrega F.L."/>
            <person name="Brouns S.J.J."/>
        </authorList>
    </citation>
    <scope>NUCLEOTIDE SEQUENCE [LARGE SCALE GENOMIC DNA]</scope>
</reference>
<protein>
    <submittedName>
        <fullName evidence="1">Uncharacterized protein</fullName>
    </submittedName>
</protein>
<keyword evidence="2" id="KW-1185">Reference proteome</keyword>
<evidence type="ECO:0000313" key="2">
    <source>
        <dbReference type="Proteomes" id="UP000596381"/>
    </source>
</evidence>
<gene>
    <name evidence="1" type="ORF">vBKpMFBKp24_047</name>
</gene>
<accession>A0A7U0GBY4</accession>